<dbReference type="EMBL" id="ML120574">
    <property type="protein sequence ID" value="RPA89516.1"/>
    <property type="molecule type" value="Genomic_DNA"/>
</dbReference>
<evidence type="ECO:0000313" key="2">
    <source>
        <dbReference type="EMBL" id="RPA89516.1"/>
    </source>
</evidence>
<keyword evidence="3" id="KW-1185">Reference proteome</keyword>
<dbReference type="GO" id="GO:0043531">
    <property type="term" value="F:ADP binding"/>
    <property type="evidence" value="ECO:0007669"/>
    <property type="project" value="InterPro"/>
</dbReference>
<dbReference type="PANTHER" id="PTHR46082">
    <property type="entry name" value="ATP/GTP-BINDING PROTEIN-RELATED"/>
    <property type="match status" value="1"/>
</dbReference>
<feature type="domain" description="NB-ARC" evidence="1">
    <location>
        <begin position="17"/>
        <end position="179"/>
    </location>
</feature>
<evidence type="ECO:0000259" key="1">
    <source>
        <dbReference type="Pfam" id="PF00931"/>
    </source>
</evidence>
<name>A0A3N4IUP4_9PEZI</name>
<dbReference type="InterPro" id="IPR011990">
    <property type="entry name" value="TPR-like_helical_dom_sf"/>
</dbReference>
<accession>A0A3N4IUP4</accession>
<dbReference type="InterPro" id="IPR053137">
    <property type="entry name" value="NLR-like"/>
</dbReference>
<proteinExistence type="predicted"/>
<dbReference type="SUPFAM" id="SSF48452">
    <property type="entry name" value="TPR-like"/>
    <property type="match status" value="3"/>
</dbReference>
<dbReference type="InterPro" id="IPR027417">
    <property type="entry name" value="P-loop_NTPase"/>
</dbReference>
<protein>
    <submittedName>
        <fullName evidence="2">TPR-like protein</fullName>
    </submittedName>
</protein>
<dbReference type="SMART" id="SM00028">
    <property type="entry name" value="TPR"/>
    <property type="match status" value="4"/>
</dbReference>
<dbReference type="AlphaFoldDB" id="A0A3N4IUP4"/>
<dbReference type="InterPro" id="IPR002182">
    <property type="entry name" value="NB-ARC"/>
</dbReference>
<feature type="non-terminal residue" evidence="2">
    <location>
        <position position="1"/>
    </location>
</feature>
<dbReference type="Pfam" id="PF13424">
    <property type="entry name" value="TPR_12"/>
    <property type="match status" value="3"/>
</dbReference>
<reference evidence="2 3" key="1">
    <citation type="journal article" date="2018" name="Nat. Ecol. Evol.">
        <title>Pezizomycetes genomes reveal the molecular basis of ectomycorrhizal truffle lifestyle.</title>
        <authorList>
            <person name="Murat C."/>
            <person name="Payen T."/>
            <person name="Noel B."/>
            <person name="Kuo A."/>
            <person name="Morin E."/>
            <person name="Chen J."/>
            <person name="Kohler A."/>
            <person name="Krizsan K."/>
            <person name="Balestrini R."/>
            <person name="Da Silva C."/>
            <person name="Montanini B."/>
            <person name="Hainaut M."/>
            <person name="Levati E."/>
            <person name="Barry K.W."/>
            <person name="Belfiori B."/>
            <person name="Cichocki N."/>
            <person name="Clum A."/>
            <person name="Dockter R.B."/>
            <person name="Fauchery L."/>
            <person name="Guy J."/>
            <person name="Iotti M."/>
            <person name="Le Tacon F."/>
            <person name="Lindquist E.A."/>
            <person name="Lipzen A."/>
            <person name="Malagnac F."/>
            <person name="Mello A."/>
            <person name="Molinier V."/>
            <person name="Miyauchi S."/>
            <person name="Poulain J."/>
            <person name="Riccioni C."/>
            <person name="Rubini A."/>
            <person name="Sitrit Y."/>
            <person name="Splivallo R."/>
            <person name="Traeger S."/>
            <person name="Wang M."/>
            <person name="Zifcakova L."/>
            <person name="Wipf D."/>
            <person name="Zambonelli A."/>
            <person name="Paolocci F."/>
            <person name="Nowrousian M."/>
            <person name="Ottonello S."/>
            <person name="Baldrian P."/>
            <person name="Spatafora J.W."/>
            <person name="Henrissat B."/>
            <person name="Nagy L.G."/>
            <person name="Aury J.M."/>
            <person name="Wincker P."/>
            <person name="Grigoriev I.V."/>
            <person name="Bonfante P."/>
            <person name="Martin F.M."/>
        </authorList>
    </citation>
    <scope>NUCLEOTIDE SEQUENCE [LARGE SCALE GENOMIC DNA]</scope>
    <source>
        <strain evidence="2 3">120613-1</strain>
    </source>
</reference>
<dbReference type="OrthoDB" id="5986190at2759"/>
<dbReference type="STRING" id="1336337.A0A3N4IUP4"/>
<dbReference type="SUPFAM" id="SSF52540">
    <property type="entry name" value="P-loop containing nucleoside triphosphate hydrolases"/>
    <property type="match status" value="1"/>
</dbReference>
<dbReference type="Gene3D" id="1.25.40.10">
    <property type="entry name" value="Tetratricopeptide repeat domain"/>
    <property type="match status" value="3"/>
</dbReference>
<evidence type="ECO:0000313" key="3">
    <source>
        <dbReference type="Proteomes" id="UP000276215"/>
    </source>
</evidence>
<organism evidence="2 3">
    <name type="scientific">Choiromyces venosus 120613-1</name>
    <dbReference type="NCBI Taxonomy" id="1336337"/>
    <lineage>
        <taxon>Eukaryota</taxon>
        <taxon>Fungi</taxon>
        <taxon>Dikarya</taxon>
        <taxon>Ascomycota</taxon>
        <taxon>Pezizomycotina</taxon>
        <taxon>Pezizomycetes</taxon>
        <taxon>Pezizales</taxon>
        <taxon>Tuberaceae</taxon>
        <taxon>Choiromyces</taxon>
    </lineage>
</organism>
<dbReference type="Gene3D" id="3.40.50.300">
    <property type="entry name" value="P-loop containing nucleotide triphosphate hydrolases"/>
    <property type="match status" value="1"/>
</dbReference>
<dbReference type="Pfam" id="PF00931">
    <property type="entry name" value="NB-ARC"/>
    <property type="match status" value="1"/>
</dbReference>
<dbReference type="Proteomes" id="UP000276215">
    <property type="component" value="Unassembled WGS sequence"/>
</dbReference>
<sequence length="596" mass="67062">IVPYGRNRTFTGRNSIIESVKGHCRSKDHNRVSLQGLGGCGKTQIALEYVYQRAQESGCHVFWTHGSGMLKFIQDFRTIGQRVHIPQASTQKDEEQFLLRIKAWFEGSGSGDWILVIDNADNEDDFLNNNSPIAKLVPQGNKGTVIFTTRSLKVARRQECTVIEVEKMAGEEAREELFSKRFRNWDRLEDEEQKILDHSKLTALRVVSRLFPRDKTEWRYGGITAAYVPHALAVTKESTNLVAENLISLMGRYFLYIGFYGESEAMFHRALEGFEKVFGPDHPDTLTTVNNLASVLKYRGRHGESEAMSRRALEGLEKVLGPDHPHTLASVNNLALVLGPDHPDTLASVNNLASVLKDLGRHGESETMFRRALEGLEKVLGPDHPDTLTSVNNLALVLKDLGRHGESETMFRRALEGKEKVLGPDHPDTLTSVNNLALVLKDLGRHGESEAIVCNLAGVLEDQGKYDESEKMWARAMEAREKSLGQEHDEVYKTLNRLAGLYEKQRKYSQAEGAYERASTGFSKTLGEQHPTTLECIRKLTELRETKSAAERTSAIDAEVVVNDVNNRRSLHDRSRRFMELRERRGLGGGKSGKRR</sequence>
<dbReference type="InterPro" id="IPR019734">
    <property type="entry name" value="TPR_rpt"/>
</dbReference>
<gene>
    <name evidence="2" type="ORF">L873DRAFT_1721540</name>
</gene>
<dbReference type="PANTHER" id="PTHR46082:SF6">
    <property type="entry name" value="AAA+ ATPASE DOMAIN-CONTAINING PROTEIN-RELATED"/>
    <property type="match status" value="1"/>
</dbReference>